<proteinExistence type="predicted"/>
<comment type="caution">
    <text evidence="1">The sequence shown here is derived from an EMBL/GenBank/DDBJ whole genome shotgun (WGS) entry which is preliminary data.</text>
</comment>
<name>A0A397TX06_9GLOM</name>
<dbReference type="EMBL" id="QKWP01003205">
    <property type="protein sequence ID" value="RIB01297.1"/>
    <property type="molecule type" value="Genomic_DNA"/>
</dbReference>
<protein>
    <submittedName>
        <fullName evidence="1">Uncharacterized protein</fullName>
    </submittedName>
</protein>
<sequence>MLQLVSNIRQKLGTCIKHVISENGRVEIRISTTALKNFNLNNINPKVYGLTQNTATNEFMTVFDEFGFIRKLANRKCANCN</sequence>
<organism evidence="1 2">
    <name type="scientific">Gigaspora rosea</name>
    <dbReference type="NCBI Taxonomy" id="44941"/>
    <lineage>
        <taxon>Eukaryota</taxon>
        <taxon>Fungi</taxon>
        <taxon>Fungi incertae sedis</taxon>
        <taxon>Mucoromycota</taxon>
        <taxon>Glomeromycotina</taxon>
        <taxon>Glomeromycetes</taxon>
        <taxon>Diversisporales</taxon>
        <taxon>Gigasporaceae</taxon>
        <taxon>Gigaspora</taxon>
    </lineage>
</organism>
<dbReference type="Proteomes" id="UP000266673">
    <property type="component" value="Unassembled WGS sequence"/>
</dbReference>
<gene>
    <name evidence="1" type="ORF">C2G38_2231296</name>
</gene>
<reference evidence="1 2" key="1">
    <citation type="submission" date="2018-06" db="EMBL/GenBank/DDBJ databases">
        <title>Comparative genomics reveals the genomic features of Rhizophagus irregularis, R. cerebriforme, R. diaphanum and Gigaspora rosea, and their symbiotic lifestyle signature.</title>
        <authorList>
            <person name="Morin E."/>
            <person name="San Clemente H."/>
            <person name="Chen E.C.H."/>
            <person name="De La Providencia I."/>
            <person name="Hainaut M."/>
            <person name="Kuo A."/>
            <person name="Kohler A."/>
            <person name="Murat C."/>
            <person name="Tang N."/>
            <person name="Roy S."/>
            <person name="Loubradou J."/>
            <person name="Henrissat B."/>
            <person name="Grigoriev I.V."/>
            <person name="Corradi N."/>
            <person name="Roux C."/>
            <person name="Martin F.M."/>
        </authorList>
    </citation>
    <scope>NUCLEOTIDE SEQUENCE [LARGE SCALE GENOMIC DNA]</scope>
    <source>
        <strain evidence="1 2">DAOM 194757</strain>
    </source>
</reference>
<keyword evidence="2" id="KW-1185">Reference proteome</keyword>
<dbReference type="AlphaFoldDB" id="A0A397TX06"/>
<accession>A0A397TX06</accession>
<evidence type="ECO:0000313" key="1">
    <source>
        <dbReference type="EMBL" id="RIB01297.1"/>
    </source>
</evidence>
<evidence type="ECO:0000313" key="2">
    <source>
        <dbReference type="Proteomes" id="UP000266673"/>
    </source>
</evidence>